<dbReference type="CDD" id="cd05266">
    <property type="entry name" value="SDR_a4"/>
    <property type="match status" value="1"/>
</dbReference>
<dbReference type="Pfam" id="PF01370">
    <property type="entry name" value="Epimerase"/>
    <property type="match status" value="1"/>
</dbReference>
<accession>A0A516SH81</accession>
<dbReference type="RefSeq" id="WP_144278885.1">
    <property type="nucleotide sequence ID" value="NZ_CP041730.1"/>
</dbReference>
<proteinExistence type="predicted"/>
<dbReference type="PANTHER" id="PTHR48079">
    <property type="entry name" value="PROTEIN YEEZ"/>
    <property type="match status" value="1"/>
</dbReference>
<dbReference type="Proteomes" id="UP000317550">
    <property type="component" value="Chromosome"/>
</dbReference>
<gene>
    <name evidence="2" type="ORF">FNU76_14630</name>
</gene>
<protein>
    <submittedName>
        <fullName evidence="2">SDR family oxidoreductase</fullName>
    </submittedName>
</protein>
<dbReference type="AlphaFoldDB" id="A0A516SH81"/>
<name>A0A516SH81_9NEIS</name>
<dbReference type="PANTHER" id="PTHR48079:SF6">
    <property type="entry name" value="NAD(P)-BINDING DOMAIN-CONTAINING PROTEIN-RELATED"/>
    <property type="match status" value="1"/>
</dbReference>
<evidence type="ECO:0000313" key="2">
    <source>
        <dbReference type="EMBL" id="QDQ27492.1"/>
    </source>
</evidence>
<dbReference type="SUPFAM" id="SSF51735">
    <property type="entry name" value="NAD(P)-binding Rossmann-fold domains"/>
    <property type="match status" value="1"/>
</dbReference>
<dbReference type="InterPro" id="IPR001509">
    <property type="entry name" value="Epimerase_deHydtase"/>
</dbReference>
<evidence type="ECO:0000259" key="1">
    <source>
        <dbReference type="Pfam" id="PF01370"/>
    </source>
</evidence>
<dbReference type="KEGG" id="cari:FNU76_14630"/>
<sequence>MRKRRLLIIGCGDVARRALPWLARRFHIYALCRNREQAAELRALGVIPVPGDLDEPATLQRLAGLAEYVLHSAPPPNQGDDDARSKRLAAVLAQNAILARGFCYISTSGVYGDCAGALLEESQPAKPQSARALRRVVAEQLLRRFGRRTGCRVSLLRAPGIYAAERLPTERLRSGTPALLPEQDGYSNHIHADDLAHACCLALFRGRSGRVYHVCDDSQWKMGDWFDRVADASGLPRPQRLERTDLQARVSPALWSFMRESRRLSNRRLKEELKLRLRYPTPQTLLDGLRPMG</sequence>
<dbReference type="EMBL" id="CP041730">
    <property type="protein sequence ID" value="QDQ27492.1"/>
    <property type="molecule type" value="Genomic_DNA"/>
</dbReference>
<keyword evidence="3" id="KW-1185">Reference proteome</keyword>
<reference evidence="3" key="1">
    <citation type="submission" date="2019-07" db="EMBL/GenBank/DDBJ databases">
        <title>Chitinimonas sp. nov., isolated from Ny-Alesund, arctica soil.</title>
        <authorList>
            <person name="Xu Q."/>
            <person name="Peng F."/>
        </authorList>
    </citation>
    <scope>NUCLEOTIDE SEQUENCE [LARGE SCALE GENOMIC DNA]</scope>
    <source>
        <strain evidence="3">R3-44</strain>
    </source>
</reference>
<feature type="domain" description="NAD-dependent epimerase/dehydratase" evidence="1">
    <location>
        <begin position="48"/>
        <end position="214"/>
    </location>
</feature>
<dbReference type="InterPro" id="IPR036291">
    <property type="entry name" value="NAD(P)-bd_dom_sf"/>
</dbReference>
<evidence type="ECO:0000313" key="3">
    <source>
        <dbReference type="Proteomes" id="UP000317550"/>
    </source>
</evidence>
<dbReference type="GO" id="GO:0004029">
    <property type="term" value="F:aldehyde dehydrogenase (NAD+) activity"/>
    <property type="evidence" value="ECO:0007669"/>
    <property type="project" value="TreeGrafter"/>
</dbReference>
<dbReference type="InterPro" id="IPR051783">
    <property type="entry name" value="NAD(P)-dependent_oxidoreduct"/>
</dbReference>
<dbReference type="Gene3D" id="3.40.50.720">
    <property type="entry name" value="NAD(P)-binding Rossmann-like Domain"/>
    <property type="match status" value="1"/>
</dbReference>
<dbReference type="OrthoDB" id="9785826at2"/>
<organism evidence="2 3">
    <name type="scientific">Chitinimonas arctica</name>
    <dbReference type="NCBI Taxonomy" id="2594795"/>
    <lineage>
        <taxon>Bacteria</taxon>
        <taxon>Pseudomonadati</taxon>
        <taxon>Pseudomonadota</taxon>
        <taxon>Betaproteobacteria</taxon>
        <taxon>Neisseriales</taxon>
        <taxon>Chitinibacteraceae</taxon>
        <taxon>Chitinimonas</taxon>
    </lineage>
</organism>
<dbReference type="GO" id="GO:0005737">
    <property type="term" value="C:cytoplasm"/>
    <property type="evidence" value="ECO:0007669"/>
    <property type="project" value="TreeGrafter"/>
</dbReference>